<feature type="domain" description="EF-hand" evidence="4">
    <location>
        <begin position="7"/>
        <end position="42"/>
    </location>
</feature>
<comment type="similarity">
    <text evidence="1">Belongs to the centrin family.</text>
</comment>
<dbReference type="Proteomes" id="UP000591131">
    <property type="component" value="Unassembled WGS sequence"/>
</dbReference>
<dbReference type="InterPro" id="IPR018247">
    <property type="entry name" value="EF_Hand_1_Ca_BS"/>
</dbReference>
<evidence type="ECO:0000256" key="2">
    <source>
        <dbReference type="ARBA" id="ARBA00022737"/>
    </source>
</evidence>
<dbReference type="GO" id="GO:0043226">
    <property type="term" value="C:organelle"/>
    <property type="evidence" value="ECO:0007669"/>
    <property type="project" value="UniProtKB-ARBA"/>
</dbReference>
<dbReference type="PANTHER" id="PTHR23050">
    <property type="entry name" value="CALCIUM BINDING PROTEIN"/>
    <property type="match status" value="1"/>
</dbReference>
<dbReference type="SUPFAM" id="SSF47473">
    <property type="entry name" value="EF-hand"/>
    <property type="match status" value="1"/>
</dbReference>
<dbReference type="CDD" id="cd00051">
    <property type="entry name" value="EFh"/>
    <property type="match status" value="1"/>
</dbReference>
<dbReference type="Gene3D" id="1.10.238.10">
    <property type="entry name" value="EF-hand"/>
    <property type="match status" value="2"/>
</dbReference>
<dbReference type="InterPro" id="IPR011992">
    <property type="entry name" value="EF-hand-dom_pair"/>
</dbReference>
<comment type="caution">
    <text evidence="5">The sequence shown here is derived from an EMBL/GenBank/DDBJ whole genome shotgun (WGS) entry which is preliminary data.</text>
</comment>
<feature type="domain" description="EF-hand" evidence="4">
    <location>
        <begin position="43"/>
        <end position="78"/>
    </location>
</feature>
<dbReference type="PROSITE" id="PS00018">
    <property type="entry name" value="EF_HAND_1"/>
    <property type="match status" value="2"/>
</dbReference>
<evidence type="ECO:0000313" key="5">
    <source>
        <dbReference type="EMBL" id="KAF4677282.1"/>
    </source>
</evidence>
<dbReference type="GO" id="GO:0005509">
    <property type="term" value="F:calcium ion binding"/>
    <property type="evidence" value="ECO:0007669"/>
    <property type="project" value="InterPro"/>
</dbReference>
<accession>A0A7J6N083</accession>
<dbReference type="SMART" id="SM00054">
    <property type="entry name" value="EFh"/>
    <property type="match status" value="2"/>
</dbReference>
<dbReference type="AlphaFoldDB" id="A0A7J6N083"/>
<keyword evidence="2" id="KW-0677">Repeat</keyword>
<proteinExistence type="inferred from homology"/>
<dbReference type="EMBL" id="JAAPAO010000017">
    <property type="protein sequence ID" value="KAF4677282.1"/>
    <property type="molecule type" value="Genomic_DNA"/>
</dbReference>
<reference evidence="5 6" key="1">
    <citation type="submission" date="2020-04" db="EMBL/GenBank/DDBJ databases">
        <title>Perkinsus chesapeaki whole genome sequence.</title>
        <authorList>
            <person name="Bogema D.R."/>
        </authorList>
    </citation>
    <scope>NUCLEOTIDE SEQUENCE [LARGE SCALE GENOMIC DNA]</scope>
    <source>
        <strain evidence="5">ATCC PRA-425</strain>
    </source>
</reference>
<dbReference type="InterPro" id="IPR050145">
    <property type="entry name" value="Centrin_CML-like"/>
</dbReference>
<dbReference type="InterPro" id="IPR002048">
    <property type="entry name" value="EF_hand_dom"/>
</dbReference>
<dbReference type="FunFam" id="1.10.238.10:FF:000178">
    <property type="entry name" value="Calmodulin-2 A"/>
    <property type="match status" value="1"/>
</dbReference>
<dbReference type="PROSITE" id="PS50222">
    <property type="entry name" value="EF_HAND_2"/>
    <property type="match status" value="2"/>
</dbReference>
<dbReference type="OrthoDB" id="26525at2759"/>
<dbReference type="Pfam" id="PF13499">
    <property type="entry name" value="EF-hand_7"/>
    <property type="match status" value="1"/>
</dbReference>
<name>A0A7J6N083_PERCH</name>
<evidence type="ECO:0000256" key="3">
    <source>
        <dbReference type="ARBA" id="ARBA00022837"/>
    </source>
</evidence>
<organism evidence="5 6">
    <name type="scientific">Perkinsus chesapeaki</name>
    <name type="common">Clam parasite</name>
    <name type="synonym">Perkinsus andrewsi</name>
    <dbReference type="NCBI Taxonomy" id="330153"/>
    <lineage>
        <taxon>Eukaryota</taxon>
        <taxon>Sar</taxon>
        <taxon>Alveolata</taxon>
        <taxon>Perkinsozoa</taxon>
        <taxon>Perkinsea</taxon>
        <taxon>Perkinsida</taxon>
        <taxon>Perkinsidae</taxon>
        <taxon>Perkinsus</taxon>
    </lineage>
</organism>
<evidence type="ECO:0000259" key="4">
    <source>
        <dbReference type="PROSITE" id="PS50222"/>
    </source>
</evidence>
<evidence type="ECO:0000313" key="6">
    <source>
        <dbReference type="Proteomes" id="UP000591131"/>
    </source>
</evidence>
<gene>
    <name evidence="5" type="primary">CALM3_2</name>
    <name evidence="5" type="ORF">FOL47_002521</name>
</gene>
<evidence type="ECO:0000256" key="1">
    <source>
        <dbReference type="ARBA" id="ARBA00005253"/>
    </source>
</evidence>
<keyword evidence="6" id="KW-1185">Reference proteome</keyword>
<sequence>MTNLSDTDLAEFREVFRLLDTDGSGSISANELKGLLDSIGMSLSMDELEELVTEIDKDCSGAIEFDEFTSVLSRDVNPPFSAAEVEESFRMIARHAPPGHIRLKDLDEALRVHLRDVDHHEINDIIRAYMDSTVGHPSNPDGEYINYQSFIDLMMRELVVTKKKKRSTKKKT</sequence>
<keyword evidence="3" id="KW-0106">Calcium</keyword>
<protein>
    <submittedName>
        <fullName evidence="5">Calcium binding protein</fullName>
    </submittedName>
</protein>